<organism evidence="2">
    <name type="scientific">Arion vulgaris</name>
    <dbReference type="NCBI Taxonomy" id="1028688"/>
    <lineage>
        <taxon>Eukaryota</taxon>
        <taxon>Metazoa</taxon>
        <taxon>Spiralia</taxon>
        <taxon>Lophotrochozoa</taxon>
        <taxon>Mollusca</taxon>
        <taxon>Gastropoda</taxon>
        <taxon>Heterobranchia</taxon>
        <taxon>Euthyneura</taxon>
        <taxon>Panpulmonata</taxon>
        <taxon>Eupulmonata</taxon>
        <taxon>Stylommatophora</taxon>
        <taxon>Helicina</taxon>
        <taxon>Arionoidea</taxon>
        <taxon>Arionidae</taxon>
        <taxon>Arion</taxon>
    </lineage>
</organism>
<evidence type="ECO:0000256" key="1">
    <source>
        <dbReference type="SAM" id="MobiDB-lite"/>
    </source>
</evidence>
<protein>
    <submittedName>
        <fullName evidence="2">Uncharacterized protein</fullName>
    </submittedName>
</protein>
<proteinExistence type="predicted"/>
<accession>A0A0B7BWS7</accession>
<name>A0A0B7BWS7_9EUPU</name>
<evidence type="ECO:0000313" key="2">
    <source>
        <dbReference type="EMBL" id="CEK97408.1"/>
    </source>
</evidence>
<sequence length="100" mass="11002">ESDSQDIDELVESGDRSKRTIPLTPLLYPQEISSLLPSCTHEHVCKSLPRIQDIEYRTTAKTIVTLSSRSSSVVSCNIKPSDTETAIDNPSTNITHTSSK</sequence>
<feature type="non-terminal residue" evidence="2">
    <location>
        <position position="100"/>
    </location>
</feature>
<reference evidence="2" key="1">
    <citation type="submission" date="2014-12" db="EMBL/GenBank/DDBJ databases">
        <title>Insight into the proteome of Arion vulgaris.</title>
        <authorList>
            <person name="Aradska J."/>
            <person name="Bulat T."/>
            <person name="Smidak R."/>
            <person name="Sarate P."/>
            <person name="Gangsoo J."/>
            <person name="Sialana F."/>
            <person name="Bilban M."/>
            <person name="Lubec G."/>
        </authorList>
    </citation>
    <scope>NUCLEOTIDE SEQUENCE</scope>
    <source>
        <tissue evidence="2">Skin</tissue>
    </source>
</reference>
<feature type="region of interest" description="Disordered" evidence="1">
    <location>
        <begin position="81"/>
        <end position="100"/>
    </location>
</feature>
<dbReference type="EMBL" id="HACG01050543">
    <property type="protein sequence ID" value="CEK97408.1"/>
    <property type="molecule type" value="Transcribed_RNA"/>
</dbReference>
<dbReference type="AlphaFoldDB" id="A0A0B7BWS7"/>
<gene>
    <name evidence="2" type="primary">ORF215705</name>
</gene>
<feature type="non-terminal residue" evidence="2">
    <location>
        <position position="1"/>
    </location>
</feature>